<proteinExistence type="predicted"/>
<name>A0A4R5KAU9_9BACL</name>
<protein>
    <recommendedName>
        <fullName evidence="2">Copper amine oxidase-like N-terminal domain-containing protein</fullName>
    </recommendedName>
</protein>
<gene>
    <name evidence="3" type="ORF">E1757_33260</name>
</gene>
<feature type="chain" id="PRO_5020792632" description="Copper amine oxidase-like N-terminal domain-containing protein" evidence="1">
    <location>
        <begin position="26"/>
        <end position="431"/>
    </location>
</feature>
<evidence type="ECO:0000259" key="2">
    <source>
        <dbReference type="Pfam" id="PF07833"/>
    </source>
</evidence>
<dbReference type="Proteomes" id="UP000295636">
    <property type="component" value="Unassembled WGS sequence"/>
</dbReference>
<keyword evidence="1" id="KW-0732">Signal</keyword>
<evidence type="ECO:0000256" key="1">
    <source>
        <dbReference type="SAM" id="SignalP"/>
    </source>
</evidence>
<sequence length="431" mass="47052">MRKKMVAGITAAVLALAAVPAAGYAAEPQATYACTKTEVTTPEYDYLAASNVFYGSVLNVESVYFDGIPYRMATFVTDTSLKGAGIKTVLTPQGAGECGYTFEQGHNYLVYANNRLGRPAVSESDVFEGDEAAARLQSLKESKPTPLPDPGVHQVTLYPGENVNVIFEGKKMPVTPAALYFQNSLYVPLTFFRDVLGYITVWNADLNRNEIRLRTDWGGVAAKGDPAQSQFTGGGGIPVGTEPFVAGVTYSDVQAKVDGSLYPPENQPFNYNGVVYVALRSTAERLGIQVNWVPETKTAIMKDISPIESTNRPVLTLKLSSNQASEPDLIVDRIVGDQAQYHYDQPLPYGETPAQMTASFTDLVKETNGVAERNVRLFIRSGERENELIVTNDLMKSILTDPAIRLRLNSVLGTDSFHWPDHGIIGLVHIR</sequence>
<dbReference type="InterPro" id="IPR012854">
    <property type="entry name" value="Cu_amine_oxidase-like_N"/>
</dbReference>
<dbReference type="AlphaFoldDB" id="A0A4R5KAU9"/>
<dbReference type="Pfam" id="PF07833">
    <property type="entry name" value="Cu_amine_oxidN1"/>
    <property type="match status" value="1"/>
</dbReference>
<organism evidence="3 4">
    <name type="scientific">Paenibacillus piri</name>
    <dbReference type="NCBI Taxonomy" id="2547395"/>
    <lineage>
        <taxon>Bacteria</taxon>
        <taxon>Bacillati</taxon>
        <taxon>Bacillota</taxon>
        <taxon>Bacilli</taxon>
        <taxon>Bacillales</taxon>
        <taxon>Paenibacillaceae</taxon>
        <taxon>Paenibacillus</taxon>
    </lineage>
</organism>
<dbReference type="RefSeq" id="WP_133236384.1">
    <property type="nucleotide sequence ID" value="NZ_SMRT01000029.1"/>
</dbReference>
<comment type="caution">
    <text evidence="3">The sequence shown here is derived from an EMBL/GenBank/DDBJ whole genome shotgun (WGS) entry which is preliminary data.</text>
</comment>
<evidence type="ECO:0000313" key="3">
    <source>
        <dbReference type="EMBL" id="TDF91247.1"/>
    </source>
</evidence>
<keyword evidence="4" id="KW-1185">Reference proteome</keyword>
<dbReference type="OrthoDB" id="2600472at2"/>
<dbReference type="EMBL" id="SMRT01000029">
    <property type="protein sequence ID" value="TDF91247.1"/>
    <property type="molecule type" value="Genomic_DNA"/>
</dbReference>
<evidence type="ECO:0000313" key="4">
    <source>
        <dbReference type="Proteomes" id="UP000295636"/>
    </source>
</evidence>
<reference evidence="3 4" key="1">
    <citation type="submission" date="2019-03" db="EMBL/GenBank/DDBJ databases">
        <title>This is whole genome sequence of Paenibacillus sp MS74 strain.</title>
        <authorList>
            <person name="Trinh H.N."/>
        </authorList>
    </citation>
    <scope>NUCLEOTIDE SEQUENCE [LARGE SCALE GENOMIC DNA]</scope>
    <source>
        <strain evidence="3 4">MS74</strain>
    </source>
</reference>
<feature type="signal peptide" evidence="1">
    <location>
        <begin position="1"/>
        <end position="25"/>
    </location>
</feature>
<accession>A0A4R5KAU9</accession>
<feature type="domain" description="Copper amine oxidase-like N-terminal" evidence="2">
    <location>
        <begin position="257"/>
        <end position="310"/>
    </location>
</feature>